<dbReference type="InterPro" id="IPR025347">
    <property type="entry name" value="DUF4251"/>
</dbReference>
<dbReference type="RefSeq" id="WP_019246128.1">
    <property type="nucleotide sequence ID" value="NZ_CAPH01000013.1"/>
</dbReference>
<evidence type="ECO:0000313" key="2">
    <source>
        <dbReference type="EMBL" id="UWN56337.1"/>
    </source>
</evidence>
<reference evidence="2" key="1">
    <citation type="journal article" date="2022" name="Cell">
        <title>Design, construction, and in vivo augmentation of a complex gut microbiome.</title>
        <authorList>
            <person name="Cheng A.G."/>
            <person name="Ho P.Y."/>
            <person name="Aranda-Diaz A."/>
            <person name="Jain S."/>
            <person name="Yu F.B."/>
            <person name="Meng X."/>
            <person name="Wang M."/>
            <person name="Iakiviak M."/>
            <person name="Nagashima K."/>
            <person name="Zhao A."/>
            <person name="Murugkar P."/>
            <person name="Patil A."/>
            <person name="Atabakhsh K."/>
            <person name="Weakley A."/>
            <person name="Yan J."/>
            <person name="Brumbaugh A.R."/>
            <person name="Higginbottom S."/>
            <person name="Dimas A."/>
            <person name="Shiver A.L."/>
            <person name="Deutschbauer A."/>
            <person name="Neff N."/>
            <person name="Sonnenburg J.L."/>
            <person name="Huang K.C."/>
            <person name="Fischbach M.A."/>
        </authorList>
    </citation>
    <scope>NUCLEOTIDE SEQUENCE</scope>
    <source>
        <strain evidence="2">AP11</strain>
    </source>
</reference>
<protein>
    <submittedName>
        <fullName evidence="2">DUF4251 domain-containing protein</fullName>
    </submittedName>
</protein>
<dbReference type="Proteomes" id="UP001059295">
    <property type="component" value="Chromosome"/>
</dbReference>
<dbReference type="Pfam" id="PF14059">
    <property type="entry name" value="DUF4251"/>
    <property type="match status" value="1"/>
</dbReference>
<accession>A0ABY5UW80</accession>
<evidence type="ECO:0000256" key="1">
    <source>
        <dbReference type="SAM" id="SignalP"/>
    </source>
</evidence>
<keyword evidence="3" id="KW-1185">Reference proteome</keyword>
<dbReference type="EMBL" id="CP102294">
    <property type="protein sequence ID" value="UWN56337.1"/>
    <property type="molecule type" value="Genomic_DNA"/>
</dbReference>
<gene>
    <name evidence="2" type="ORF">NQ491_06590</name>
</gene>
<proteinExistence type="predicted"/>
<feature type="signal peptide" evidence="1">
    <location>
        <begin position="1"/>
        <end position="19"/>
    </location>
</feature>
<dbReference type="Gene3D" id="2.40.128.410">
    <property type="match status" value="1"/>
</dbReference>
<feature type="chain" id="PRO_5045150326" evidence="1">
    <location>
        <begin position="20"/>
        <end position="187"/>
    </location>
</feature>
<sequence>MKKILLMVALASLCASVSAQKSADRKAARAAQKEYYRALDARMHDSAMKALQDSAFILKADKVTFRRGRIAYVSSTTNFVSMEGERAVIQLAFPNLPWPGANGLGGITVDGIVTNVSVKTDKKGFVRYQMSVVGSGTSSWMAEIVLNPLDNKASVTVYPTYSSNRVTLSGELVPYDRRSVYKGRSLF</sequence>
<organism evidence="2 3">
    <name type="scientific">Alistipes ihumii AP11</name>
    <dbReference type="NCBI Taxonomy" id="1211813"/>
    <lineage>
        <taxon>Bacteria</taxon>
        <taxon>Pseudomonadati</taxon>
        <taxon>Bacteroidota</taxon>
        <taxon>Bacteroidia</taxon>
        <taxon>Bacteroidales</taxon>
        <taxon>Rikenellaceae</taxon>
        <taxon>Alistipes</taxon>
    </lineage>
</organism>
<dbReference type="GeneID" id="82891386"/>
<name>A0ABY5UW80_9BACT</name>
<keyword evidence="1" id="KW-0732">Signal</keyword>
<evidence type="ECO:0000313" key="3">
    <source>
        <dbReference type="Proteomes" id="UP001059295"/>
    </source>
</evidence>